<dbReference type="InterPro" id="IPR011010">
    <property type="entry name" value="DNA_brk_join_enz"/>
</dbReference>
<evidence type="ECO:0000256" key="1">
    <source>
        <dbReference type="ARBA" id="ARBA00023172"/>
    </source>
</evidence>
<feature type="region of interest" description="Disordered" evidence="2">
    <location>
        <begin position="1"/>
        <end position="24"/>
    </location>
</feature>
<evidence type="ECO:0000313" key="4">
    <source>
        <dbReference type="EMBL" id="RCX18056.1"/>
    </source>
</evidence>
<evidence type="ECO:0000256" key="2">
    <source>
        <dbReference type="SAM" id="MobiDB-lite"/>
    </source>
</evidence>
<reference evidence="4 5" key="1">
    <citation type="submission" date="2018-07" db="EMBL/GenBank/DDBJ databases">
        <title>Genomic Encyclopedia of Type Strains, Phase III (KMG-III): the genomes of soil and plant-associated and newly described type strains.</title>
        <authorList>
            <person name="Whitman W."/>
        </authorList>
    </citation>
    <scope>NUCLEOTIDE SEQUENCE [LARGE SCALE GENOMIC DNA]</scope>
    <source>
        <strain evidence="4 5">CECT 8333</strain>
    </source>
</reference>
<dbReference type="OrthoDB" id="107900at2"/>
<evidence type="ECO:0000259" key="3">
    <source>
        <dbReference type="PROSITE" id="PS51898"/>
    </source>
</evidence>
<dbReference type="GO" id="GO:0006310">
    <property type="term" value="P:DNA recombination"/>
    <property type="evidence" value="ECO:0007669"/>
    <property type="project" value="UniProtKB-KW"/>
</dbReference>
<dbReference type="EMBL" id="QPJW01000007">
    <property type="protein sequence ID" value="RCX18056.1"/>
    <property type="molecule type" value="Genomic_DNA"/>
</dbReference>
<dbReference type="RefSeq" id="WP_114497577.1">
    <property type="nucleotide sequence ID" value="NZ_QPJW01000007.1"/>
</dbReference>
<protein>
    <submittedName>
        <fullName evidence="4">Phage integrase family protein</fullName>
    </submittedName>
</protein>
<dbReference type="InterPro" id="IPR002104">
    <property type="entry name" value="Integrase_catalytic"/>
</dbReference>
<gene>
    <name evidence="4" type="ORF">DFP94_1077</name>
</gene>
<organism evidence="4 5">
    <name type="scientific">Fontibacillus phaseoli</name>
    <dbReference type="NCBI Taxonomy" id="1416533"/>
    <lineage>
        <taxon>Bacteria</taxon>
        <taxon>Bacillati</taxon>
        <taxon>Bacillota</taxon>
        <taxon>Bacilli</taxon>
        <taxon>Bacillales</taxon>
        <taxon>Paenibacillaceae</taxon>
        <taxon>Fontibacillus</taxon>
    </lineage>
</organism>
<feature type="domain" description="Tyr recombinase" evidence="3">
    <location>
        <begin position="27"/>
        <end position="76"/>
    </location>
</feature>
<dbReference type="AlphaFoldDB" id="A0A369BBV7"/>
<accession>A0A369BBV7</accession>
<dbReference type="PROSITE" id="PS51898">
    <property type="entry name" value="TYR_RECOMBINASE"/>
    <property type="match status" value="1"/>
</dbReference>
<keyword evidence="5" id="KW-1185">Reference proteome</keyword>
<dbReference type="InterPro" id="IPR013762">
    <property type="entry name" value="Integrase-like_cat_sf"/>
</dbReference>
<keyword evidence="1" id="KW-0233">DNA recombination</keyword>
<dbReference type="Proteomes" id="UP000253090">
    <property type="component" value="Unassembled WGS sequence"/>
</dbReference>
<evidence type="ECO:0000313" key="5">
    <source>
        <dbReference type="Proteomes" id="UP000253090"/>
    </source>
</evidence>
<dbReference type="Pfam" id="PF00589">
    <property type="entry name" value="Phage_integrase"/>
    <property type="match status" value="1"/>
</dbReference>
<proteinExistence type="predicted"/>
<dbReference type="GO" id="GO:0003677">
    <property type="term" value="F:DNA binding"/>
    <property type="evidence" value="ECO:0007669"/>
    <property type="project" value="InterPro"/>
</dbReference>
<comment type="caution">
    <text evidence="4">The sequence shown here is derived from an EMBL/GenBank/DDBJ whole genome shotgun (WGS) entry which is preliminary data.</text>
</comment>
<dbReference type="Gene3D" id="1.10.443.10">
    <property type="entry name" value="Intergrase catalytic core"/>
    <property type="match status" value="1"/>
</dbReference>
<feature type="compositionally biased region" description="Basic and acidic residues" evidence="2">
    <location>
        <begin position="9"/>
        <end position="24"/>
    </location>
</feature>
<dbReference type="GO" id="GO:0015074">
    <property type="term" value="P:DNA integration"/>
    <property type="evidence" value="ECO:0007669"/>
    <property type="project" value="InterPro"/>
</dbReference>
<sequence length="76" mass="8766">MCGFWKGENFIDKDPTEKIKPPRMDTEDKTLITDEQFVAILDAPDTSTYVGFRNKTLMMLLVDTGLRINEALRLRT</sequence>
<name>A0A369BBV7_9BACL</name>
<dbReference type="SUPFAM" id="SSF56349">
    <property type="entry name" value="DNA breaking-rejoining enzymes"/>
    <property type="match status" value="1"/>
</dbReference>